<keyword evidence="1" id="KW-0732">Signal</keyword>
<dbReference type="AlphaFoldDB" id="A0A7J6RS67"/>
<accession>A0A7J6RS67</accession>
<evidence type="ECO:0000313" key="3">
    <source>
        <dbReference type="Proteomes" id="UP000553632"/>
    </source>
</evidence>
<evidence type="ECO:0000256" key="1">
    <source>
        <dbReference type="SAM" id="SignalP"/>
    </source>
</evidence>
<dbReference type="Proteomes" id="UP000553632">
    <property type="component" value="Unassembled WGS sequence"/>
</dbReference>
<keyword evidence="3" id="KW-1185">Reference proteome</keyword>
<gene>
    <name evidence="2" type="ORF">FOZ63_005638</name>
</gene>
<feature type="chain" id="PRO_5029810687" evidence="1">
    <location>
        <begin position="20"/>
        <end position="258"/>
    </location>
</feature>
<feature type="signal peptide" evidence="1">
    <location>
        <begin position="1"/>
        <end position="19"/>
    </location>
</feature>
<reference evidence="2 3" key="1">
    <citation type="submission" date="2020-04" db="EMBL/GenBank/DDBJ databases">
        <title>Perkinsus olseni comparative genomics.</title>
        <authorList>
            <person name="Bogema D.R."/>
        </authorList>
    </citation>
    <scope>NUCLEOTIDE SEQUENCE [LARGE SCALE GENOMIC DNA]</scope>
    <source>
        <strain evidence="2 3">ATCC PRA-207</strain>
    </source>
</reference>
<evidence type="ECO:0000313" key="2">
    <source>
        <dbReference type="EMBL" id="KAF4723221.1"/>
    </source>
</evidence>
<dbReference type="EMBL" id="JABANO010023627">
    <property type="protein sequence ID" value="KAF4723221.1"/>
    <property type="molecule type" value="Genomic_DNA"/>
</dbReference>
<sequence length="258" mass="29286">MVYLPPTWLIVSQVLVSSAFQPVGDFYFDDYDYELSYELSRNGEAQLIFYHYDTDTILMSPRLPLTGGPDVFRIASTVEAGQELVTFLGRIAEVHPGAEFVFGDLATLTFNDPHSFSTRFQGQTLFLERGGTDARSTGTFHYEENVPPYRQITFDVHEGGRGVDRARDYGYIVIHMSCEGTRGVSAEFEINRLLENGDAGEYYRTVGKASVKTFHDFVKEGYCPIKDTGVEDFHQILFVREETIFTWFEGAPLLLFKV</sequence>
<proteinExistence type="predicted"/>
<organism evidence="2 3">
    <name type="scientific">Perkinsus olseni</name>
    <name type="common">Perkinsus atlanticus</name>
    <dbReference type="NCBI Taxonomy" id="32597"/>
    <lineage>
        <taxon>Eukaryota</taxon>
        <taxon>Sar</taxon>
        <taxon>Alveolata</taxon>
        <taxon>Perkinsozoa</taxon>
        <taxon>Perkinsea</taxon>
        <taxon>Perkinsida</taxon>
        <taxon>Perkinsidae</taxon>
        <taxon>Perkinsus</taxon>
    </lineage>
</organism>
<name>A0A7J6RS67_PEROL</name>
<protein>
    <submittedName>
        <fullName evidence="2">Uncharacterized protein</fullName>
    </submittedName>
</protein>
<comment type="caution">
    <text evidence="2">The sequence shown here is derived from an EMBL/GenBank/DDBJ whole genome shotgun (WGS) entry which is preliminary data.</text>
</comment>